<reference evidence="8 9" key="1">
    <citation type="submission" date="2016-11" db="EMBL/GenBank/DDBJ databases">
        <authorList>
            <person name="Jaros S."/>
            <person name="Januszkiewicz K."/>
            <person name="Wedrychowicz H."/>
        </authorList>
    </citation>
    <scope>NUCLEOTIDE SEQUENCE [LARGE SCALE GENOMIC DNA]</scope>
    <source>
        <strain evidence="8 9">DSM 16112</strain>
    </source>
</reference>
<keyword evidence="2 6" id="KW-0812">Transmembrane</keyword>
<evidence type="ECO:0000256" key="6">
    <source>
        <dbReference type="SAM" id="Phobius"/>
    </source>
</evidence>
<evidence type="ECO:0000259" key="7">
    <source>
        <dbReference type="Pfam" id="PF04357"/>
    </source>
</evidence>
<dbReference type="GO" id="GO:0009306">
    <property type="term" value="P:protein secretion"/>
    <property type="evidence" value="ECO:0007669"/>
    <property type="project" value="InterPro"/>
</dbReference>
<evidence type="ECO:0000256" key="2">
    <source>
        <dbReference type="ARBA" id="ARBA00022692"/>
    </source>
</evidence>
<dbReference type="Pfam" id="PF04357">
    <property type="entry name" value="TamB"/>
    <property type="match status" value="1"/>
</dbReference>
<dbReference type="PANTHER" id="PTHR36985:SF1">
    <property type="entry name" value="TRANSLOCATION AND ASSEMBLY MODULE SUBUNIT TAMB"/>
    <property type="match status" value="1"/>
</dbReference>
<dbReference type="STRING" id="1122156.SAMN02745117_02395"/>
<feature type="compositionally biased region" description="Low complexity" evidence="5">
    <location>
        <begin position="1"/>
        <end position="14"/>
    </location>
</feature>
<evidence type="ECO:0000256" key="4">
    <source>
        <dbReference type="ARBA" id="ARBA00023136"/>
    </source>
</evidence>
<dbReference type="OrthoDB" id="5288149at2"/>
<keyword evidence="3 6" id="KW-1133">Transmembrane helix</keyword>
<evidence type="ECO:0000313" key="9">
    <source>
        <dbReference type="Proteomes" id="UP000184327"/>
    </source>
</evidence>
<dbReference type="PANTHER" id="PTHR36985">
    <property type="entry name" value="TRANSLOCATION AND ASSEMBLY MODULE SUBUNIT TAMB"/>
    <property type="match status" value="1"/>
</dbReference>
<dbReference type="GO" id="GO:0005886">
    <property type="term" value="C:plasma membrane"/>
    <property type="evidence" value="ECO:0007669"/>
    <property type="project" value="InterPro"/>
</dbReference>
<evidence type="ECO:0000313" key="8">
    <source>
        <dbReference type="EMBL" id="SHF66547.1"/>
    </source>
</evidence>
<protein>
    <submittedName>
        <fullName evidence="8">Translocation and assembly module TamB</fullName>
    </submittedName>
</protein>
<accession>A0A1M5DHT1</accession>
<feature type="region of interest" description="Disordered" evidence="5">
    <location>
        <begin position="1"/>
        <end position="22"/>
    </location>
</feature>
<keyword evidence="9" id="KW-1185">Reference proteome</keyword>
<dbReference type="RefSeq" id="WP_073356906.1">
    <property type="nucleotide sequence ID" value="NZ_FQUZ01000033.1"/>
</dbReference>
<evidence type="ECO:0000256" key="5">
    <source>
        <dbReference type="SAM" id="MobiDB-lite"/>
    </source>
</evidence>
<feature type="domain" description="Translocation and assembly module TamB C-terminal" evidence="7">
    <location>
        <begin position="1176"/>
        <end position="1502"/>
    </location>
</feature>
<evidence type="ECO:0000256" key="3">
    <source>
        <dbReference type="ARBA" id="ARBA00022989"/>
    </source>
</evidence>
<feature type="transmembrane region" description="Helical" evidence="6">
    <location>
        <begin position="1458"/>
        <end position="1476"/>
    </location>
</feature>
<feature type="transmembrane region" description="Helical" evidence="6">
    <location>
        <begin position="30"/>
        <end position="51"/>
    </location>
</feature>
<keyword evidence="4 6" id="KW-0472">Membrane</keyword>
<name>A0A1M5DHT1_9BURK</name>
<organism evidence="8 9">
    <name type="scientific">Lampropedia hyalina DSM 16112</name>
    <dbReference type="NCBI Taxonomy" id="1122156"/>
    <lineage>
        <taxon>Bacteria</taxon>
        <taxon>Pseudomonadati</taxon>
        <taxon>Pseudomonadota</taxon>
        <taxon>Betaproteobacteria</taxon>
        <taxon>Burkholderiales</taxon>
        <taxon>Comamonadaceae</taxon>
        <taxon>Lampropedia</taxon>
    </lineage>
</organism>
<gene>
    <name evidence="8" type="ORF">SAMN02745117_02395</name>
</gene>
<proteinExistence type="predicted"/>
<dbReference type="InterPro" id="IPR007452">
    <property type="entry name" value="TamB_C"/>
</dbReference>
<evidence type="ECO:0000256" key="1">
    <source>
        <dbReference type="ARBA" id="ARBA00004167"/>
    </source>
</evidence>
<dbReference type="Proteomes" id="UP000184327">
    <property type="component" value="Unassembled WGS sequence"/>
</dbReference>
<dbReference type="EMBL" id="FQUZ01000033">
    <property type="protein sequence ID" value="SHF66547.1"/>
    <property type="molecule type" value="Genomic_DNA"/>
</dbReference>
<comment type="subcellular location">
    <subcellularLocation>
        <location evidence="1">Membrane</location>
        <topology evidence="1">Single-pass membrane protein</topology>
    </subcellularLocation>
</comment>
<sequence>MNSSPTSSPSTDSTARPAPKSSGRWWRWPLYTLLVLLLAVLVLLGGVVWWATTDRSLPRALHWAQQALPESQQLQFEGARGAILGDGAIDRLEWQMPGTALTLEQFQLAWTPASLWNRALQVNTLEAESLTVRLSPSIEPEEPKPPFAMPDSVLLPLLRAVHLPLRLNLLALETEAVDGSISRQELRDMALSYDYDGSNHDVQLQSLHHQQQAQHGQLQARVRLNGQTLDVEGQAVALLGGLIPDKPLTMLVPLQWQGSLAGGAGAQLQVQLQGWEWPASQSLPEAAGALLQLDVPQQLADFPDALKLDAQAGLHPWRGQPVQQARVQLHRLNAQDFHPQAPVTLLDGALDIQPAAAAEGAAAATSLADTAWQLLLELRNQQPGAWDAQRLPVRQLDARARWGTDAWQIEQAQVQLGEGRVGLQGELRPQQPEQAHLQVQLERLNLQQLLGSLPQTQLDGQARVEPLAVTAPTGAATAPDTAAHADLLAALTAASWQVQADVRNAIPGLVDKQRLPLDQVLLQAQLTPQQWQAENLEVRVGEGRLQVQAQYAPDTQQLAVNGQLTRLPLVRLHSELAAEKVPDLSGTLKASGSVQEAVAFEADIQSNGRAQAVRSRWNVRALQAQGEWTPRQLSLPRLHLDAFQAKVDARDVQVALPDLASLQARLTASAPGLNLQADTAMRQQSGQGKVQLDVASAQQLLAWLRQLPLVGEQLPAMQAQGSARLQADWQGGWEQWLKGLQNPAAYPDLRLNAQLQSNSFRLEMPAAAAPATVKGAAKPEPTRIAIQQLQASVQGNLHTATLGLEGDVTANGTRATLNTALQARQVGQQARGNPAWQIDLRRLQAAATLPKESAPWRLEVAEGLQVTARPGDTLQVQATAGTARLTPPAHIAPAEQALTLAWEPLSFSRTAQGTMRLQSKGRVAGIHPAWVDALSPPGQAPLRNAGLFTNLVLAGQWDIDMADSLNIQAVLQRESGDLWLGEPASQTPDAVQSVGNTRTEAIAAGIETLRLSLQSRRNRVEAVLDWKTRRAGTIDARVQTQLAQTAQGWSLPPTAALAGQVKAAFPDLGVWGSFAPPGWRINGSLNADVALGGTVQQPRLQGQIAGDGLNVRSVLDGVDLHNGSLRTNLQGNRLTIAELRFEGGTNSNAYVAGMSGNRTPAPTARGQMVARGFIDWSRTLSASGSTADSGIDMNVQAQLQQMQVLARNDRQISLSGDLSAGLQNGRLRLRGDLLVDRASITLPESSAPTLGDDVVVIRASDPPQDEAEPTPRLQTAQPMDMEIRLNLGRDFALQGYGITTRLEGDLTVRSQRSGNDPIAIVGEIRTDEGRYRAWGQALNVETGVVLFNGPYNNPSLNMLAVRPNIDVRAGVRVTGTALAPRVQLYSEPELPDAEKLSWVVLGRATMAGGGEGTSMQQAALGLLAGSVANSLASGLGFDEVGLSTEGVSLGKRLSDKLYVTYATGMSGAAGTLYIFYDISRRLTARGQTGEQSALDLIYTITYD</sequence>